<protein>
    <submittedName>
        <fullName evidence="2">Uncharacterized protein</fullName>
    </submittedName>
</protein>
<evidence type="ECO:0000256" key="1">
    <source>
        <dbReference type="SAM" id="MobiDB-lite"/>
    </source>
</evidence>
<dbReference type="EMBL" id="LSYS01007721">
    <property type="protein sequence ID" value="OPJ70853.1"/>
    <property type="molecule type" value="Genomic_DNA"/>
</dbReference>
<keyword evidence="3" id="KW-1185">Reference proteome</keyword>
<dbReference type="OrthoDB" id="10065698at2759"/>
<sequence>MQLKVSIHSIWLGNNITPLREEEWGEDEEDENDVPAPSSPPTSPINTRKHRAGVDIHSCSQFLLELYSQWILPSNPSKRTPVILISEVVRSLLAVSDLFTERNQFEMMYTTLTELRKVHPSEDEILVQYLIPATCKAAAVLGMITRTEVSGTSLIFED</sequence>
<dbReference type="InterPro" id="IPR028426">
    <property type="entry name" value="Huntingtin_fam"/>
</dbReference>
<dbReference type="STRING" id="372326.A0A1V4JF35"/>
<dbReference type="Proteomes" id="UP000190648">
    <property type="component" value="Unassembled WGS sequence"/>
</dbReference>
<proteinExistence type="predicted"/>
<dbReference type="AlphaFoldDB" id="A0A1V4JF35"/>
<dbReference type="GO" id="GO:0005737">
    <property type="term" value="C:cytoplasm"/>
    <property type="evidence" value="ECO:0007669"/>
    <property type="project" value="TreeGrafter"/>
</dbReference>
<dbReference type="PANTHER" id="PTHR10170:SF10">
    <property type="entry name" value="HUNTINGTIN"/>
    <property type="match status" value="1"/>
</dbReference>
<evidence type="ECO:0000313" key="3">
    <source>
        <dbReference type="Proteomes" id="UP000190648"/>
    </source>
</evidence>
<accession>A0A1V4JF35</accession>
<dbReference type="PANTHER" id="PTHR10170">
    <property type="entry name" value="HUNTINGTON DISEASE PROTEIN"/>
    <property type="match status" value="1"/>
</dbReference>
<reference evidence="2 3" key="1">
    <citation type="submission" date="2016-02" db="EMBL/GenBank/DDBJ databases">
        <title>Band-tailed pigeon sequencing and assembly.</title>
        <authorList>
            <person name="Soares A.E."/>
            <person name="Novak B.J."/>
            <person name="Rice E.S."/>
            <person name="O'Connell B."/>
            <person name="Chang D."/>
            <person name="Weber S."/>
            <person name="Shapiro B."/>
        </authorList>
    </citation>
    <scope>NUCLEOTIDE SEQUENCE [LARGE SCALE GENOMIC DNA]</scope>
    <source>
        <strain evidence="2">BTP2013</strain>
        <tissue evidence="2">Blood</tissue>
    </source>
</reference>
<dbReference type="InterPro" id="IPR048413">
    <property type="entry name" value="Htt_C-HEAT_rpt"/>
</dbReference>
<gene>
    <name evidence="2" type="ORF">AV530_017206</name>
</gene>
<name>A0A1V4JF35_PATFA</name>
<comment type="caution">
    <text evidence="2">The sequence shown here is derived from an EMBL/GenBank/DDBJ whole genome shotgun (WGS) entry which is preliminary data.</text>
</comment>
<organism evidence="2 3">
    <name type="scientific">Patagioenas fasciata monilis</name>
    <dbReference type="NCBI Taxonomy" id="372326"/>
    <lineage>
        <taxon>Eukaryota</taxon>
        <taxon>Metazoa</taxon>
        <taxon>Chordata</taxon>
        <taxon>Craniata</taxon>
        <taxon>Vertebrata</taxon>
        <taxon>Euteleostomi</taxon>
        <taxon>Archelosauria</taxon>
        <taxon>Archosauria</taxon>
        <taxon>Dinosauria</taxon>
        <taxon>Saurischia</taxon>
        <taxon>Theropoda</taxon>
        <taxon>Coelurosauria</taxon>
        <taxon>Aves</taxon>
        <taxon>Neognathae</taxon>
        <taxon>Neoaves</taxon>
        <taxon>Columbimorphae</taxon>
        <taxon>Columbiformes</taxon>
        <taxon>Columbidae</taxon>
        <taxon>Patagioenas</taxon>
    </lineage>
</organism>
<feature type="region of interest" description="Disordered" evidence="1">
    <location>
        <begin position="23"/>
        <end position="48"/>
    </location>
</feature>
<dbReference type="Pfam" id="PF20927">
    <property type="entry name" value="Htt_C-HEAT"/>
    <property type="match status" value="1"/>
</dbReference>
<evidence type="ECO:0000313" key="2">
    <source>
        <dbReference type="EMBL" id="OPJ70853.1"/>
    </source>
</evidence>
<feature type="compositionally biased region" description="Acidic residues" evidence="1">
    <location>
        <begin position="23"/>
        <end position="33"/>
    </location>
</feature>